<feature type="domain" description="HDOD" evidence="3">
    <location>
        <begin position="143"/>
        <end position="340"/>
    </location>
</feature>
<dbReference type="PROSITE" id="PS50110">
    <property type="entry name" value="RESPONSE_REGULATORY"/>
    <property type="match status" value="1"/>
</dbReference>
<dbReference type="Gene3D" id="1.10.3210.10">
    <property type="entry name" value="Hypothetical protein af1432"/>
    <property type="match status" value="1"/>
</dbReference>
<dbReference type="InterPro" id="IPR001789">
    <property type="entry name" value="Sig_transdc_resp-reg_receiver"/>
</dbReference>
<dbReference type="EMBL" id="FWZU01000002">
    <property type="protein sequence ID" value="SMF04141.1"/>
    <property type="molecule type" value="Genomic_DNA"/>
</dbReference>
<dbReference type="SUPFAM" id="SSF109604">
    <property type="entry name" value="HD-domain/PDEase-like"/>
    <property type="match status" value="1"/>
</dbReference>
<gene>
    <name evidence="4" type="ORF">SAMN06295933_1333</name>
</gene>
<dbReference type="RefSeq" id="WP_085100146.1">
    <property type="nucleotide sequence ID" value="NZ_FWZU01000002.1"/>
</dbReference>
<dbReference type="PANTHER" id="PTHR33525:SF3">
    <property type="entry name" value="RIBONUCLEASE Y"/>
    <property type="match status" value="1"/>
</dbReference>
<dbReference type="InterPro" id="IPR011006">
    <property type="entry name" value="CheY-like_superfamily"/>
</dbReference>
<keyword evidence="1" id="KW-0597">Phosphoprotein</keyword>
<dbReference type="InterPro" id="IPR003607">
    <property type="entry name" value="HD/PDEase_dom"/>
</dbReference>
<reference evidence="5" key="1">
    <citation type="submission" date="2017-04" db="EMBL/GenBank/DDBJ databases">
        <authorList>
            <person name="Varghese N."/>
            <person name="Submissions S."/>
        </authorList>
    </citation>
    <scope>NUCLEOTIDE SEQUENCE [LARGE SCALE GENOMIC DNA]</scope>
    <source>
        <strain evidence="5">K3S</strain>
    </source>
</reference>
<dbReference type="SMART" id="SM00448">
    <property type="entry name" value="REC"/>
    <property type="match status" value="1"/>
</dbReference>
<evidence type="ECO:0000256" key="1">
    <source>
        <dbReference type="PROSITE-ProRule" id="PRU00169"/>
    </source>
</evidence>
<sequence>MTSSKICVLFVDDEPNVLAALKRMLRGKRDEWEMSFTDSGFAALALLEDSKFDVIISDIKMPGMDGADLLNKVKDEYPGMIRMALSGQVCLNEVMRSIRAVHQYISKPCKAQELIDKVEGAIKSRDILVDPAMQRLVTEIESLPVIPSVFESIERELKADNPSIKKIAEYISMDVGLVAKILKLINSPYFGLSTHVDSIFHAITMLGLESLKALILSTHLFSMYNEEKLPNFSLNRLWDHSFRVSNIVRLICECENIDKNTAIQARMTGLLHDIGKLILANYFSDQYAEVIEKVSKTHKSIYDCELEVFGTTHAHLGAYLMGLWGISGDIVHGIGTYHQYTDFDLSIPMLVRTADTIDHQCVVINPDYVRIAFQKNILPEGKHGLLIEKWVNYVKDHWDGLDEFRALDADLLAQLKN</sequence>
<evidence type="ECO:0000259" key="2">
    <source>
        <dbReference type="PROSITE" id="PS50110"/>
    </source>
</evidence>
<keyword evidence="5" id="KW-1185">Reference proteome</keyword>
<dbReference type="InterPro" id="IPR013976">
    <property type="entry name" value="HDOD"/>
</dbReference>
<dbReference type="STRING" id="1519643.SAMN06295933_1333"/>
<feature type="modified residue" description="4-aspartylphosphate" evidence="1">
    <location>
        <position position="58"/>
    </location>
</feature>
<dbReference type="PROSITE" id="PS51833">
    <property type="entry name" value="HDOD"/>
    <property type="match status" value="1"/>
</dbReference>
<proteinExistence type="predicted"/>
<dbReference type="AlphaFoldDB" id="A0A1X7CWW9"/>
<feature type="domain" description="Response regulatory" evidence="2">
    <location>
        <begin position="7"/>
        <end position="122"/>
    </location>
</feature>
<protein>
    <submittedName>
        <fullName evidence="4">HD-like signal output (HDOD) domain, no enzymatic activity</fullName>
    </submittedName>
</protein>
<dbReference type="GO" id="GO:0000160">
    <property type="term" value="P:phosphorelay signal transduction system"/>
    <property type="evidence" value="ECO:0007669"/>
    <property type="project" value="InterPro"/>
</dbReference>
<dbReference type="SUPFAM" id="SSF52172">
    <property type="entry name" value="CheY-like"/>
    <property type="match status" value="1"/>
</dbReference>
<dbReference type="Pfam" id="PF00072">
    <property type="entry name" value="Response_reg"/>
    <property type="match status" value="1"/>
</dbReference>
<evidence type="ECO:0000313" key="4">
    <source>
        <dbReference type="EMBL" id="SMF04141.1"/>
    </source>
</evidence>
<dbReference type="InterPro" id="IPR052340">
    <property type="entry name" value="RNase_Y/CdgJ"/>
</dbReference>
<organism evidence="4 5">
    <name type="scientific">Desulfovibrio gilichinskyi</name>
    <dbReference type="NCBI Taxonomy" id="1519643"/>
    <lineage>
        <taxon>Bacteria</taxon>
        <taxon>Pseudomonadati</taxon>
        <taxon>Thermodesulfobacteriota</taxon>
        <taxon>Desulfovibrionia</taxon>
        <taxon>Desulfovibrionales</taxon>
        <taxon>Desulfovibrionaceae</taxon>
        <taxon>Desulfovibrio</taxon>
    </lineage>
</organism>
<dbReference type="CDD" id="cd17569">
    <property type="entry name" value="REC_HupR-like"/>
    <property type="match status" value="1"/>
</dbReference>
<dbReference type="Gene3D" id="3.40.50.2300">
    <property type="match status" value="1"/>
</dbReference>
<name>A0A1X7CWW9_9BACT</name>
<evidence type="ECO:0000259" key="3">
    <source>
        <dbReference type="PROSITE" id="PS51833"/>
    </source>
</evidence>
<evidence type="ECO:0000313" key="5">
    <source>
        <dbReference type="Proteomes" id="UP000192906"/>
    </source>
</evidence>
<dbReference type="PANTHER" id="PTHR33525">
    <property type="match status" value="1"/>
</dbReference>
<accession>A0A1X7CWW9</accession>
<dbReference type="CDD" id="cd00077">
    <property type="entry name" value="HDc"/>
    <property type="match status" value="1"/>
</dbReference>
<dbReference type="Pfam" id="PF08668">
    <property type="entry name" value="HDOD"/>
    <property type="match status" value="1"/>
</dbReference>
<dbReference type="OrthoDB" id="9803649at2"/>
<dbReference type="Proteomes" id="UP000192906">
    <property type="component" value="Unassembled WGS sequence"/>
</dbReference>